<dbReference type="Proteomes" id="UP001217582">
    <property type="component" value="Chromosome 3"/>
</dbReference>
<dbReference type="InterPro" id="IPR033643">
    <property type="entry name" value="SYLF_SH3YL1-like"/>
</dbReference>
<dbReference type="AlphaFoldDB" id="A0AAJ5Z2H9"/>
<dbReference type="GO" id="GO:0035091">
    <property type="term" value="F:phosphatidylinositol binding"/>
    <property type="evidence" value="ECO:0007669"/>
    <property type="project" value="TreeGrafter"/>
</dbReference>
<evidence type="ECO:0000259" key="2">
    <source>
        <dbReference type="Pfam" id="PF04366"/>
    </source>
</evidence>
<name>A0AAJ5Z2H9_9BASI</name>
<evidence type="ECO:0000256" key="1">
    <source>
        <dbReference type="SAM" id="MobiDB-lite"/>
    </source>
</evidence>
<reference evidence="3 4" key="1">
    <citation type="submission" date="2023-03" db="EMBL/GenBank/DDBJ databases">
        <title>Mating type loci evolution in Malassezia.</title>
        <authorList>
            <person name="Coelho M.A."/>
        </authorList>
    </citation>
    <scope>NUCLEOTIDE SEQUENCE [LARGE SCALE GENOMIC DNA]</scope>
    <source>
        <strain evidence="3 4">CBS 13387</strain>
    </source>
</reference>
<dbReference type="PANTHER" id="PTHR15629">
    <property type="entry name" value="SH3YL1 PROTEIN"/>
    <property type="match status" value="1"/>
</dbReference>
<dbReference type="InterPro" id="IPR007461">
    <property type="entry name" value="Ysc84_actin-binding"/>
</dbReference>
<gene>
    <name evidence="3" type="ORF">MARU1_001884</name>
</gene>
<keyword evidence="4" id="KW-1185">Reference proteome</keyword>
<dbReference type="PANTHER" id="PTHR15629:SF7">
    <property type="entry name" value="YSC84 ACTIN-BINDING DOMAIN-CONTAINING PROTEIN"/>
    <property type="match status" value="1"/>
</dbReference>
<organism evidence="3 4">
    <name type="scientific">Malassezia arunalokei</name>
    <dbReference type="NCBI Taxonomy" id="1514897"/>
    <lineage>
        <taxon>Eukaryota</taxon>
        <taxon>Fungi</taxon>
        <taxon>Dikarya</taxon>
        <taxon>Basidiomycota</taxon>
        <taxon>Ustilaginomycotina</taxon>
        <taxon>Malasseziomycetes</taxon>
        <taxon>Malasseziales</taxon>
        <taxon>Malasseziaceae</taxon>
        <taxon>Malassezia</taxon>
    </lineage>
</organism>
<sequence length="351" mass="37148">MNSAGRSKPTARLGAPFILGVCCQRRPGNEHDALQIMSRDDAPTTRWRGEWQRTAHLTMSYMDRFKTAALKAKNQASMYAQRGYAQLESHAKNVHAGFSLPAECERAAKILEGFLADPNNPESALNSIPKAVLLQAKGLAIFTVFKAGFVWSGKAGSGVVVARLPDGSWSAPSCVVTAGVGFGFQIGADFTEYVIVMNSEEAVRSFGMAGNLSFGGNLATAVGPIGTGAAVSASLVHTAPMFTYSRSKGLYGGVSLEGTGLLERKEANAQFYGQPIPAMDLLMGKVPAPEAASVMYEVIEAAEQVDETGLPQQAYVPQEHFGESAALSSTEQAAPAATEKPADVHEEDNKA</sequence>
<evidence type="ECO:0000313" key="4">
    <source>
        <dbReference type="Proteomes" id="UP001217582"/>
    </source>
</evidence>
<feature type="domain" description="Ysc84 actin-binding" evidence="2">
    <location>
        <begin position="179"/>
        <end position="302"/>
    </location>
</feature>
<feature type="compositionally biased region" description="Basic and acidic residues" evidence="1">
    <location>
        <begin position="340"/>
        <end position="351"/>
    </location>
</feature>
<feature type="region of interest" description="Disordered" evidence="1">
    <location>
        <begin position="318"/>
        <end position="351"/>
    </location>
</feature>
<accession>A0AAJ5Z2H9</accession>
<dbReference type="GO" id="GO:0051015">
    <property type="term" value="F:actin filament binding"/>
    <property type="evidence" value="ECO:0007669"/>
    <property type="project" value="TreeGrafter"/>
</dbReference>
<dbReference type="GO" id="GO:0051666">
    <property type="term" value="P:actin cortical patch localization"/>
    <property type="evidence" value="ECO:0007669"/>
    <property type="project" value="TreeGrafter"/>
</dbReference>
<dbReference type="InterPro" id="IPR051702">
    <property type="entry name" value="SH3_domain_YSC84-like"/>
</dbReference>
<dbReference type="CDD" id="cd11525">
    <property type="entry name" value="SYLF_SH3YL1_like"/>
    <property type="match status" value="1"/>
</dbReference>
<dbReference type="GO" id="GO:0051017">
    <property type="term" value="P:actin filament bundle assembly"/>
    <property type="evidence" value="ECO:0007669"/>
    <property type="project" value="TreeGrafter"/>
</dbReference>
<dbReference type="EMBL" id="CP119918">
    <property type="protein sequence ID" value="WFD15860.1"/>
    <property type="molecule type" value="Genomic_DNA"/>
</dbReference>
<protein>
    <recommendedName>
        <fullName evidence="2">Ysc84 actin-binding domain-containing protein</fullName>
    </recommendedName>
</protein>
<proteinExistence type="predicted"/>
<dbReference type="GO" id="GO:0030479">
    <property type="term" value="C:actin cortical patch"/>
    <property type="evidence" value="ECO:0007669"/>
    <property type="project" value="TreeGrafter"/>
</dbReference>
<dbReference type="Pfam" id="PF04366">
    <property type="entry name" value="Ysc84"/>
    <property type="match status" value="1"/>
</dbReference>
<evidence type="ECO:0000313" key="3">
    <source>
        <dbReference type="EMBL" id="WFD15860.1"/>
    </source>
</evidence>